<gene>
    <name evidence="6" type="primary">LOC139037230</name>
</gene>
<reference evidence="6" key="2">
    <citation type="submission" date="2025-08" db="UniProtKB">
        <authorList>
            <consortium name="RefSeq"/>
        </authorList>
    </citation>
    <scope>IDENTIFICATION</scope>
    <source>
        <tissue evidence="6">Tongue muscle</tissue>
    </source>
</reference>
<evidence type="ECO:0000313" key="6">
    <source>
        <dbReference type="RefSeq" id="XP_070329832.1"/>
    </source>
</evidence>
<protein>
    <submittedName>
        <fullName evidence="6">Thymosin beta-10-like</fullName>
    </submittedName>
</protein>
<comment type="subcellular location">
    <subcellularLocation>
        <location evidence="1">Cytoplasm</location>
        <location evidence="1">Cytoskeleton</location>
    </subcellularLocation>
</comment>
<evidence type="ECO:0000256" key="4">
    <source>
        <dbReference type="ARBA" id="ARBA00023212"/>
    </source>
</evidence>
<keyword evidence="5" id="KW-1185">Reference proteome</keyword>
<dbReference type="RefSeq" id="XP_070329832.1">
    <property type="nucleotide sequence ID" value="XM_070473731.1"/>
</dbReference>
<evidence type="ECO:0000256" key="2">
    <source>
        <dbReference type="ARBA" id="ARBA00009511"/>
    </source>
</evidence>
<keyword evidence="4" id="KW-0206">Cytoskeleton</keyword>
<evidence type="ECO:0000256" key="1">
    <source>
        <dbReference type="ARBA" id="ARBA00004245"/>
    </source>
</evidence>
<dbReference type="Gene3D" id="1.20.5.520">
    <property type="entry name" value="Single helix bin"/>
    <property type="match status" value="1"/>
</dbReference>
<evidence type="ECO:0000256" key="3">
    <source>
        <dbReference type="ARBA" id="ARBA00022490"/>
    </source>
</evidence>
<dbReference type="GeneID" id="139037230"/>
<dbReference type="InterPro" id="IPR001152">
    <property type="entry name" value="Beta-thymosin"/>
</dbReference>
<accession>A0ABM4IPT6</accession>
<keyword evidence="3" id="KW-0963">Cytoplasm</keyword>
<comment type="similarity">
    <text evidence="2">Belongs to the thymosin beta family.</text>
</comment>
<dbReference type="InterPro" id="IPR038386">
    <property type="entry name" value="Beta-thymosin_sf"/>
</dbReference>
<organism evidence="5 6">
    <name type="scientific">Odocoileus virginianus</name>
    <name type="common">White-tailed deer</name>
    <dbReference type="NCBI Taxonomy" id="9874"/>
    <lineage>
        <taxon>Eukaryota</taxon>
        <taxon>Metazoa</taxon>
        <taxon>Chordata</taxon>
        <taxon>Craniata</taxon>
        <taxon>Vertebrata</taxon>
        <taxon>Euteleostomi</taxon>
        <taxon>Mammalia</taxon>
        <taxon>Eutheria</taxon>
        <taxon>Laurasiatheria</taxon>
        <taxon>Artiodactyla</taxon>
        <taxon>Ruminantia</taxon>
        <taxon>Pecora</taxon>
        <taxon>Cervidae</taxon>
        <taxon>Odocoileinae</taxon>
        <taxon>Odocoileus</taxon>
    </lineage>
</organism>
<dbReference type="Pfam" id="PF01290">
    <property type="entry name" value="Thymosin"/>
    <property type="match status" value="1"/>
</dbReference>
<sequence>MADKLNMGEMASFNNANLKMETQENTLLAKDIIEEEKKAK</sequence>
<dbReference type="Proteomes" id="UP001652640">
    <property type="component" value="Chromosome 1"/>
</dbReference>
<name>A0ABM4IPT6_ODOVR</name>
<proteinExistence type="inferred from homology"/>
<reference evidence="5" key="1">
    <citation type="journal article" date="2022" name="J. Hered.">
        <title>A De Novo Chromosome-Level Genome Assembly of the White-Tailed Deer, Odocoileus Virginianus.</title>
        <authorList>
            <person name="London E.W."/>
            <person name="Roca A.L."/>
            <person name="Novakofski J.E."/>
            <person name="Mateus-Pinilla N.E."/>
        </authorList>
    </citation>
    <scope>NUCLEOTIDE SEQUENCE [LARGE SCALE GENOMIC DNA]</scope>
</reference>
<evidence type="ECO:0000313" key="5">
    <source>
        <dbReference type="Proteomes" id="UP001652640"/>
    </source>
</evidence>